<evidence type="ECO:0000313" key="2">
    <source>
        <dbReference type="Proteomes" id="UP001148629"/>
    </source>
</evidence>
<dbReference type="EMBL" id="JANRMS010001222">
    <property type="protein sequence ID" value="KAJ3530001.1"/>
    <property type="molecule type" value="Genomic_DNA"/>
</dbReference>
<gene>
    <name evidence="1" type="ORF">NM208_g9516</name>
</gene>
<name>A0ACC1S198_9HYPO</name>
<keyword evidence="2" id="KW-1185">Reference proteome</keyword>
<evidence type="ECO:0000313" key="1">
    <source>
        <dbReference type="EMBL" id="KAJ3530001.1"/>
    </source>
</evidence>
<organism evidence="1 2">
    <name type="scientific">Fusarium decemcellulare</name>
    <dbReference type="NCBI Taxonomy" id="57161"/>
    <lineage>
        <taxon>Eukaryota</taxon>
        <taxon>Fungi</taxon>
        <taxon>Dikarya</taxon>
        <taxon>Ascomycota</taxon>
        <taxon>Pezizomycotina</taxon>
        <taxon>Sordariomycetes</taxon>
        <taxon>Hypocreomycetidae</taxon>
        <taxon>Hypocreales</taxon>
        <taxon>Nectriaceae</taxon>
        <taxon>Fusarium</taxon>
        <taxon>Fusarium decemcellulare species complex</taxon>
    </lineage>
</organism>
<proteinExistence type="predicted"/>
<comment type="caution">
    <text evidence="1">The sequence shown here is derived from an EMBL/GenBank/DDBJ whole genome shotgun (WGS) entry which is preliminary data.</text>
</comment>
<sequence length="177" mass="19065">MISLEAEHSKNGEPFAAHDTDFKESDTGDSHKDGPLTLPTENDGGQAVPSSAPQCQQDPTSRAQTGGIALPATPKPVISLPVVALHQLVEPCPVYPPATSALTAGNVYLKCRLGRVPPALLTQRDQPLVEQETNLVSKAWPEDLQTIGRLVLRLRLAKSKYNAMGVQLGKRRFSPLQ</sequence>
<reference evidence="1" key="1">
    <citation type="submission" date="2022-08" db="EMBL/GenBank/DDBJ databases">
        <title>Genome Sequence of Fusarium decemcellulare.</title>
        <authorList>
            <person name="Buettner E."/>
        </authorList>
    </citation>
    <scope>NUCLEOTIDE SEQUENCE</scope>
    <source>
        <strain evidence="1">Babe19</strain>
    </source>
</reference>
<accession>A0ACC1S198</accession>
<protein>
    <submittedName>
        <fullName evidence="1">Uncharacterized protein</fullName>
    </submittedName>
</protein>
<dbReference type="Proteomes" id="UP001148629">
    <property type="component" value="Unassembled WGS sequence"/>
</dbReference>